<dbReference type="RefSeq" id="WP_092891853.1">
    <property type="nucleotide sequence ID" value="NZ_FOOQ01000002.1"/>
</dbReference>
<dbReference type="AlphaFoldDB" id="A0A1I2S0G8"/>
<evidence type="ECO:0000313" key="2">
    <source>
        <dbReference type="EMBL" id="SFG44357.1"/>
    </source>
</evidence>
<dbReference type="Pfam" id="PF26408">
    <property type="entry name" value="DUF8106"/>
    <property type="match status" value="1"/>
</dbReference>
<organism evidence="2 3">
    <name type="scientific">Halopelagius inordinatus</name>
    <dbReference type="NCBI Taxonomy" id="553467"/>
    <lineage>
        <taxon>Archaea</taxon>
        <taxon>Methanobacteriati</taxon>
        <taxon>Methanobacteriota</taxon>
        <taxon>Stenosarchaea group</taxon>
        <taxon>Halobacteria</taxon>
        <taxon>Halobacteriales</taxon>
        <taxon>Haloferacaceae</taxon>
    </lineage>
</organism>
<sequence>MSVLERNPNRTEDNERSTVRKAVLFCPDCGRAAPPDEWERTARDGVETLECPACDATLTARPRALA</sequence>
<protein>
    <recommendedName>
        <fullName evidence="1">DUF8106 domain-containing protein</fullName>
    </recommendedName>
</protein>
<dbReference type="EMBL" id="FOOQ01000002">
    <property type="protein sequence ID" value="SFG44357.1"/>
    <property type="molecule type" value="Genomic_DNA"/>
</dbReference>
<name>A0A1I2S0G8_9EURY</name>
<keyword evidence="3" id="KW-1185">Reference proteome</keyword>
<evidence type="ECO:0000313" key="3">
    <source>
        <dbReference type="Proteomes" id="UP000198876"/>
    </source>
</evidence>
<dbReference type="OrthoDB" id="209680at2157"/>
<dbReference type="Proteomes" id="UP000198876">
    <property type="component" value="Unassembled WGS sequence"/>
</dbReference>
<dbReference type="InterPro" id="IPR058419">
    <property type="entry name" value="DUF8106"/>
</dbReference>
<feature type="domain" description="DUF8106" evidence="1">
    <location>
        <begin position="20"/>
        <end position="61"/>
    </location>
</feature>
<evidence type="ECO:0000259" key="1">
    <source>
        <dbReference type="Pfam" id="PF26408"/>
    </source>
</evidence>
<accession>A0A1I2S0G8</accession>
<reference evidence="3" key="1">
    <citation type="submission" date="2016-10" db="EMBL/GenBank/DDBJ databases">
        <authorList>
            <person name="Varghese N."/>
            <person name="Submissions S."/>
        </authorList>
    </citation>
    <scope>NUCLEOTIDE SEQUENCE [LARGE SCALE GENOMIC DNA]</scope>
    <source>
        <strain evidence="3">CGMCC 1.7739</strain>
    </source>
</reference>
<gene>
    <name evidence="2" type="ORF">SAMN04488063_2065</name>
</gene>
<dbReference type="STRING" id="553467.SAMN04488063_2065"/>
<proteinExistence type="predicted"/>